<evidence type="ECO:0000259" key="2">
    <source>
        <dbReference type="Pfam" id="PF04149"/>
    </source>
</evidence>
<feature type="region of interest" description="Disordered" evidence="1">
    <location>
        <begin position="1"/>
        <end position="33"/>
    </location>
</feature>
<proteinExistence type="predicted"/>
<evidence type="ECO:0000313" key="4">
    <source>
        <dbReference type="Proteomes" id="UP000234331"/>
    </source>
</evidence>
<dbReference type="InterPro" id="IPR007278">
    <property type="entry name" value="DUF397"/>
</dbReference>
<gene>
    <name evidence="3" type="ORF">FRACA_320035</name>
</gene>
<dbReference type="AlphaFoldDB" id="A0A2I2KUJ6"/>
<reference evidence="3 4" key="1">
    <citation type="submission" date="2017-06" db="EMBL/GenBank/DDBJ databases">
        <authorList>
            <person name="Kim H.J."/>
            <person name="Triplett B.A."/>
        </authorList>
    </citation>
    <scope>NUCLEOTIDE SEQUENCE [LARGE SCALE GENOMIC DNA]</scope>
    <source>
        <strain evidence="3">FRACA_ARgP5</strain>
    </source>
</reference>
<dbReference type="Pfam" id="PF04149">
    <property type="entry name" value="DUF397"/>
    <property type="match status" value="1"/>
</dbReference>
<organism evidence="3 4">
    <name type="scientific">Frankia canadensis</name>
    <dbReference type="NCBI Taxonomy" id="1836972"/>
    <lineage>
        <taxon>Bacteria</taxon>
        <taxon>Bacillati</taxon>
        <taxon>Actinomycetota</taxon>
        <taxon>Actinomycetes</taxon>
        <taxon>Frankiales</taxon>
        <taxon>Frankiaceae</taxon>
        <taxon>Frankia</taxon>
    </lineage>
</organism>
<sequence>MRKRGRFRCNRRGAPVGMPSNPRPELPLPSPHPPGRLPVGKWEDDFFAQVDAELGVWERDQLTWHRASGAGPDAVEIALVEDQGIADIGSVAVRHAAAPGGSALLFSPVEWSAFITAALAREFNFSRTVIRRGGRPRKRRPGVSDG</sequence>
<feature type="compositionally biased region" description="Pro residues" evidence="1">
    <location>
        <begin position="21"/>
        <end position="33"/>
    </location>
</feature>
<accession>A0A2I2KUJ6</accession>
<keyword evidence="4" id="KW-1185">Reference proteome</keyword>
<feature type="domain" description="DUF397" evidence="2">
    <location>
        <begin position="63"/>
        <end position="118"/>
    </location>
</feature>
<protein>
    <recommendedName>
        <fullName evidence="2">DUF397 domain-containing protein</fullName>
    </recommendedName>
</protein>
<evidence type="ECO:0000313" key="3">
    <source>
        <dbReference type="EMBL" id="SNQ49335.1"/>
    </source>
</evidence>
<name>A0A2I2KUJ6_9ACTN</name>
<dbReference type="Proteomes" id="UP000234331">
    <property type="component" value="Unassembled WGS sequence"/>
</dbReference>
<feature type="compositionally biased region" description="Basic residues" evidence="1">
    <location>
        <begin position="1"/>
        <end position="11"/>
    </location>
</feature>
<dbReference type="EMBL" id="FZMO01000246">
    <property type="protein sequence ID" value="SNQ49335.1"/>
    <property type="molecule type" value="Genomic_DNA"/>
</dbReference>
<evidence type="ECO:0000256" key="1">
    <source>
        <dbReference type="SAM" id="MobiDB-lite"/>
    </source>
</evidence>